<dbReference type="InterPro" id="IPR050832">
    <property type="entry name" value="Bact_Acetyltransf"/>
</dbReference>
<dbReference type="OrthoDB" id="6057229at2"/>
<dbReference type="AlphaFoldDB" id="A0A1H9JW63"/>
<accession>A0A1H9JW63</accession>
<dbReference type="STRING" id="988801.SAMN05216522_10885"/>
<dbReference type="Pfam" id="PF00583">
    <property type="entry name" value="Acetyltransf_1"/>
    <property type="match status" value="1"/>
</dbReference>
<proteinExistence type="predicted"/>
<sequence length="231" mass="25719">MTINLLAWESAFFSQRVGKVDLAQLDRLSVEECADWDMVQAKVPSTDYQSLDTLTGQGFALVEGEAELVIAITETTRQPDIRIARPGHIDALRHLAGSLFTGSRFRAPWFNHSLTQQFYAQWIENAVQGTFDDQCLISLDEQGAVSGFVSLRHTERIARIGLLGVASTHQGAGVGQLLLLAAADWARSKGLKELHITTQLSNLSAMRLYLRHGARLTSTSYWLYRKRDDSV</sequence>
<evidence type="ECO:0000256" key="2">
    <source>
        <dbReference type="ARBA" id="ARBA00023315"/>
    </source>
</evidence>
<organism evidence="4 5">
    <name type="scientific">Rosenbergiella nectarea</name>
    <dbReference type="NCBI Taxonomy" id="988801"/>
    <lineage>
        <taxon>Bacteria</taxon>
        <taxon>Pseudomonadati</taxon>
        <taxon>Pseudomonadota</taxon>
        <taxon>Gammaproteobacteria</taxon>
        <taxon>Enterobacterales</taxon>
        <taxon>Erwiniaceae</taxon>
        <taxon>Rosenbergiella</taxon>
    </lineage>
</organism>
<dbReference type="Gene3D" id="3.40.630.30">
    <property type="match status" value="1"/>
</dbReference>
<dbReference type="PANTHER" id="PTHR43877">
    <property type="entry name" value="AMINOALKYLPHOSPHONATE N-ACETYLTRANSFERASE-RELATED-RELATED"/>
    <property type="match status" value="1"/>
</dbReference>
<dbReference type="PROSITE" id="PS51186">
    <property type="entry name" value="GNAT"/>
    <property type="match status" value="1"/>
</dbReference>
<keyword evidence="2 4" id="KW-0012">Acyltransferase</keyword>
<reference evidence="5" key="1">
    <citation type="submission" date="2016-10" db="EMBL/GenBank/DDBJ databases">
        <authorList>
            <person name="Varghese N."/>
            <person name="Submissions S."/>
        </authorList>
    </citation>
    <scope>NUCLEOTIDE SEQUENCE [LARGE SCALE GENOMIC DNA]</scope>
    <source>
        <strain evidence="5">8N4</strain>
    </source>
</reference>
<keyword evidence="1 4" id="KW-0808">Transferase</keyword>
<evidence type="ECO:0000313" key="5">
    <source>
        <dbReference type="Proteomes" id="UP000242515"/>
    </source>
</evidence>
<dbReference type="Proteomes" id="UP000242515">
    <property type="component" value="Unassembled WGS sequence"/>
</dbReference>
<evidence type="ECO:0000256" key="1">
    <source>
        <dbReference type="ARBA" id="ARBA00022679"/>
    </source>
</evidence>
<dbReference type="RefSeq" id="WP_092676668.1">
    <property type="nucleotide sequence ID" value="NZ_FOGC01000008.1"/>
</dbReference>
<dbReference type="EMBL" id="FOGC01000008">
    <property type="protein sequence ID" value="SEQ90775.1"/>
    <property type="molecule type" value="Genomic_DNA"/>
</dbReference>
<keyword evidence="5" id="KW-1185">Reference proteome</keyword>
<name>A0A1H9JW63_9GAMM</name>
<dbReference type="PANTHER" id="PTHR43877:SF2">
    <property type="entry name" value="AMINOALKYLPHOSPHONATE N-ACETYLTRANSFERASE-RELATED"/>
    <property type="match status" value="1"/>
</dbReference>
<protein>
    <submittedName>
        <fullName evidence="4">dTDP-4-amino-4,6-dideoxy-D-galactose acyltransferase</fullName>
    </submittedName>
</protein>
<dbReference type="NCBIfam" id="TIGR02382">
    <property type="entry name" value="wecD_rffC"/>
    <property type="match status" value="1"/>
</dbReference>
<dbReference type="NCBIfam" id="NF008212">
    <property type="entry name" value="PRK10975.1"/>
    <property type="match status" value="1"/>
</dbReference>
<dbReference type="GO" id="GO:0009246">
    <property type="term" value="P:enterobacterial common antigen biosynthetic process"/>
    <property type="evidence" value="ECO:0007669"/>
    <property type="project" value="InterPro"/>
</dbReference>
<dbReference type="InterPro" id="IPR000182">
    <property type="entry name" value="GNAT_dom"/>
</dbReference>
<dbReference type="SUPFAM" id="SSF55729">
    <property type="entry name" value="Acyl-CoA N-acyltransferases (Nat)"/>
    <property type="match status" value="1"/>
</dbReference>
<gene>
    <name evidence="4" type="ORF">SAMN05216522_10885</name>
</gene>
<dbReference type="InterPro" id="IPR016181">
    <property type="entry name" value="Acyl_CoA_acyltransferase"/>
</dbReference>
<evidence type="ECO:0000313" key="4">
    <source>
        <dbReference type="EMBL" id="SEQ90775.1"/>
    </source>
</evidence>
<evidence type="ECO:0000259" key="3">
    <source>
        <dbReference type="PROSITE" id="PS51186"/>
    </source>
</evidence>
<dbReference type="InterPro" id="IPR012752">
    <property type="entry name" value="AcTrfase_WecD"/>
</dbReference>
<dbReference type="GO" id="GO:0008080">
    <property type="term" value="F:N-acetyltransferase activity"/>
    <property type="evidence" value="ECO:0007669"/>
    <property type="project" value="InterPro"/>
</dbReference>
<dbReference type="CDD" id="cd04301">
    <property type="entry name" value="NAT_SF"/>
    <property type="match status" value="1"/>
</dbReference>
<feature type="domain" description="N-acetyltransferase" evidence="3">
    <location>
        <begin position="79"/>
        <end position="231"/>
    </location>
</feature>